<dbReference type="AlphaFoldDB" id="A0AAW5P8F5"/>
<gene>
    <name evidence="1" type="ORF">GGP99_001698</name>
</gene>
<organism evidence="1 2">
    <name type="scientific">Salinibacter ruber</name>
    <dbReference type="NCBI Taxonomy" id="146919"/>
    <lineage>
        <taxon>Bacteria</taxon>
        <taxon>Pseudomonadati</taxon>
        <taxon>Rhodothermota</taxon>
        <taxon>Rhodothermia</taxon>
        <taxon>Rhodothermales</taxon>
        <taxon>Salinibacteraceae</taxon>
        <taxon>Salinibacter</taxon>
    </lineage>
</organism>
<protein>
    <submittedName>
        <fullName evidence="1">Uncharacterized protein</fullName>
    </submittedName>
</protein>
<dbReference type="Proteomes" id="UP001155110">
    <property type="component" value="Unassembled WGS sequence"/>
</dbReference>
<name>A0AAW5P8F5_9BACT</name>
<comment type="caution">
    <text evidence="1">The sequence shown here is derived from an EMBL/GenBank/DDBJ whole genome shotgun (WGS) entry which is preliminary data.</text>
</comment>
<sequence>MDNDELPTNVLDRAINQIHDRGEGVTDKAYWAFCSFARSLCERLPDEEVEAALVETVAGDVASSIHISYADVPQELVKRHVDLPDNAQWERVEPTPALVRVALSEEADAGEQLVDLGILPANLPDVRVRLSSAMAGTDKAAA</sequence>
<evidence type="ECO:0000313" key="2">
    <source>
        <dbReference type="Proteomes" id="UP001155110"/>
    </source>
</evidence>
<evidence type="ECO:0000313" key="1">
    <source>
        <dbReference type="EMBL" id="MCS4157734.1"/>
    </source>
</evidence>
<proteinExistence type="predicted"/>
<dbReference type="EMBL" id="JANTZM010000007">
    <property type="protein sequence ID" value="MCS4157734.1"/>
    <property type="molecule type" value="Genomic_DNA"/>
</dbReference>
<reference evidence="1" key="1">
    <citation type="submission" date="2022-08" db="EMBL/GenBank/DDBJ databases">
        <title>Genomic Encyclopedia of Type Strains, Phase V (KMG-V): Genome sequencing to study the core and pangenomes of soil and plant-associated prokaryotes.</title>
        <authorList>
            <person name="Whitman W."/>
        </authorList>
    </citation>
    <scope>NUCLEOTIDE SEQUENCE</scope>
    <source>
        <strain evidence="1">SP3002</strain>
    </source>
</reference>
<dbReference type="RefSeq" id="WP_259258256.1">
    <property type="nucleotide sequence ID" value="NZ_JANTZM010000007.1"/>
</dbReference>
<accession>A0AAW5P8F5</accession>